<sequence>MQSGKASPLFLFLSVCTAWAVLSVLPDLLAPSGEPLSGPVLVALLAVFALLLGITLYGLYVLLARPAPVADAAVTEPAVIHHPALGALSVHDSLPDMLVTGIDYEKQRVELTVHRGEGSMDEALAFAAGLVAQLPVLDAAAKGVITQDLLAGLQRDFPGLTAQNCAASFNLTGLAVTGSARVEFGYGAVGIALKQGVAVVWDCNVDFTEARARLHD</sequence>
<feature type="transmembrane region" description="Helical" evidence="1">
    <location>
        <begin position="36"/>
        <end position="63"/>
    </location>
</feature>
<organism evidence="2 3">
    <name type="scientific">Fluviicoccus keumensis</name>
    <dbReference type="NCBI Taxonomy" id="1435465"/>
    <lineage>
        <taxon>Bacteria</taxon>
        <taxon>Pseudomonadati</taxon>
        <taxon>Pseudomonadota</taxon>
        <taxon>Gammaproteobacteria</taxon>
        <taxon>Moraxellales</taxon>
        <taxon>Moraxellaceae</taxon>
        <taxon>Fluviicoccus</taxon>
    </lineage>
</organism>
<proteinExistence type="predicted"/>
<dbReference type="RefSeq" id="WP_130411077.1">
    <property type="nucleotide sequence ID" value="NZ_SHKX01000010.1"/>
</dbReference>
<evidence type="ECO:0000313" key="3">
    <source>
        <dbReference type="Proteomes" id="UP000292423"/>
    </source>
</evidence>
<dbReference type="EMBL" id="SHKX01000010">
    <property type="protein sequence ID" value="RZU47867.1"/>
    <property type="molecule type" value="Genomic_DNA"/>
</dbReference>
<evidence type="ECO:0000256" key="1">
    <source>
        <dbReference type="SAM" id="Phobius"/>
    </source>
</evidence>
<gene>
    <name evidence="2" type="ORF">EV700_0834</name>
</gene>
<comment type="caution">
    <text evidence="2">The sequence shown here is derived from an EMBL/GenBank/DDBJ whole genome shotgun (WGS) entry which is preliminary data.</text>
</comment>
<dbReference type="Proteomes" id="UP000292423">
    <property type="component" value="Unassembled WGS sequence"/>
</dbReference>
<reference evidence="2 3" key="1">
    <citation type="submission" date="2019-02" db="EMBL/GenBank/DDBJ databases">
        <title>Genomic Encyclopedia of Type Strains, Phase IV (KMG-IV): sequencing the most valuable type-strain genomes for metagenomic binning, comparative biology and taxonomic classification.</title>
        <authorList>
            <person name="Goeker M."/>
        </authorList>
    </citation>
    <scope>NUCLEOTIDE SEQUENCE [LARGE SCALE GENOMIC DNA]</scope>
    <source>
        <strain evidence="2 3">DSM 105135</strain>
    </source>
</reference>
<accession>A0A4Q7ZB93</accession>
<protein>
    <submittedName>
        <fullName evidence="2">Uncharacterized protein</fullName>
    </submittedName>
</protein>
<keyword evidence="1" id="KW-0472">Membrane</keyword>
<keyword evidence="3" id="KW-1185">Reference proteome</keyword>
<evidence type="ECO:0000313" key="2">
    <source>
        <dbReference type="EMBL" id="RZU47867.1"/>
    </source>
</evidence>
<dbReference type="AlphaFoldDB" id="A0A4Q7ZB93"/>
<keyword evidence="1" id="KW-1133">Transmembrane helix</keyword>
<keyword evidence="1" id="KW-0812">Transmembrane</keyword>
<name>A0A4Q7ZB93_9GAMM</name>